<dbReference type="InterPro" id="IPR016163">
    <property type="entry name" value="Ald_DH_C"/>
</dbReference>
<feature type="active site" evidence="3">
    <location>
        <position position="249"/>
    </location>
</feature>
<evidence type="ECO:0000259" key="5">
    <source>
        <dbReference type="Pfam" id="PF00171"/>
    </source>
</evidence>
<reference evidence="6 7" key="1">
    <citation type="submission" date="2020-08" db="EMBL/GenBank/DDBJ databases">
        <title>Genomic Encyclopedia of Type Strains, Phase IV (KMG-IV): sequencing the most valuable type-strain genomes for metagenomic binning, comparative biology and taxonomic classification.</title>
        <authorList>
            <person name="Goeker M."/>
        </authorList>
    </citation>
    <scope>NUCLEOTIDE SEQUENCE [LARGE SCALE GENOMIC DNA]</scope>
    <source>
        <strain evidence="6 7">DSM 45385</strain>
    </source>
</reference>
<dbReference type="Pfam" id="PF00171">
    <property type="entry name" value="Aldedh"/>
    <property type="match status" value="1"/>
</dbReference>
<dbReference type="PROSITE" id="PS00687">
    <property type="entry name" value="ALDEHYDE_DEHYDR_GLU"/>
    <property type="match status" value="1"/>
</dbReference>
<dbReference type="PANTHER" id="PTHR42804">
    <property type="entry name" value="ALDEHYDE DEHYDROGENASE"/>
    <property type="match status" value="1"/>
</dbReference>
<accession>A0A7W8EJY0</accession>
<dbReference type="InterPro" id="IPR015590">
    <property type="entry name" value="Aldehyde_DH_dom"/>
</dbReference>
<dbReference type="RefSeq" id="WP_184972926.1">
    <property type="nucleotide sequence ID" value="NZ_JACHIN010000018.1"/>
</dbReference>
<dbReference type="CDD" id="cd07138">
    <property type="entry name" value="ALDH_CddD_SSP0762"/>
    <property type="match status" value="1"/>
</dbReference>
<evidence type="ECO:0000313" key="7">
    <source>
        <dbReference type="Proteomes" id="UP000568380"/>
    </source>
</evidence>
<evidence type="ECO:0000256" key="1">
    <source>
        <dbReference type="ARBA" id="ARBA00009986"/>
    </source>
</evidence>
<dbReference type="EMBL" id="JACHIN010000018">
    <property type="protein sequence ID" value="MBB5083635.1"/>
    <property type="molecule type" value="Genomic_DNA"/>
</dbReference>
<dbReference type="InterPro" id="IPR016162">
    <property type="entry name" value="Ald_DH_N"/>
</dbReference>
<comment type="caution">
    <text evidence="6">The sequence shown here is derived from an EMBL/GenBank/DDBJ whole genome shotgun (WGS) entry which is preliminary data.</text>
</comment>
<dbReference type="Gene3D" id="3.40.309.10">
    <property type="entry name" value="Aldehyde Dehydrogenase, Chain A, domain 2"/>
    <property type="match status" value="1"/>
</dbReference>
<dbReference type="GO" id="GO:0016620">
    <property type="term" value="F:oxidoreductase activity, acting on the aldehyde or oxo group of donors, NAD or NADP as acceptor"/>
    <property type="evidence" value="ECO:0007669"/>
    <property type="project" value="InterPro"/>
</dbReference>
<organism evidence="6 7">
    <name type="scientific">Nonomuraea endophytica</name>
    <dbReference type="NCBI Taxonomy" id="714136"/>
    <lineage>
        <taxon>Bacteria</taxon>
        <taxon>Bacillati</taxon>
        <taxon>Actinomycetota</taxon>
        <taxon>Actinomycetes</taxon>
        <taxon>Streptosporangiales</taxon>
        <taxon>Streptosporangiaceae</taxon>
        <taxon>Nonomuraea</taxon>
    </lineage>
</organism>
<dbReference type="Proteomes" id="UP000568380">
    <property type="component" value="Unassembled WGS sequence"/>
</dbReference>
<dbReference type="InterPro" id="IPR016161">
    <property type="entry name" value="Ald_DH/histidinol_DH"/>
</dbReference>
<protein>
    <submittedName>
        <fullName evidence="6">Acyl-CoA reductase-like NAD-dependent aldehyde dehydrogenase</fullName>
    </submittedName>
</protein>
<evidence type="ECO:0000313" key="6">
    <source>
        <dbReference type="EMBL" id="MBB5083635.1"/>
    </source>
</evidence>
<keyword evidence="7" id="KW-1185">Reference proteome</keyword>
<dbReference type="FunFam" id="3.40.605.10:FF:000007">
    <property type="entry name" value="NAD/NADP-dependent betaine aldehyde dehydrogenase"/>
    <property type="match status" value="1"/>
</dbReference>
<keyword evidence="2 4" id="KW-0560">Oxidoreductase</keyword>
<proteinExistence type="inferred from homology"/>
<sequence>MGRSAQLVQSHWIDGDWRLSEAVEGIDVLDPSDESLLAIVPAGTPGDAHRAAHGARGALPRWKETPLKQRIAFVERLAGRLADRADELAEVITAEVGAPITVARQAQVGLAIAMTASFAELAAGFAFEQRVGNSLVLKEPAGVVAAITPWNVPLLLTLQKVVPALLAGCTVVHKPSELTPLHAYLLAEITAECGLPPGVFNVVVGTGEGTGADLVRSPHVDLVSLTGSVRAGRQVASMAAGRVKRVHLELGGKNASVVLEDADLRPAVAATVDQMCFNSGQACLQWSRLLVPAGRHDEAAELAAGLVGSYRVGDPRDPATDLGPLISDQARERVRGYIKSGVDEGARLLAGGGGAPEGCARGFYVRPTVFSGVRDTMTIAKEEIFGPVLSIIPYRDEEEALRIADNTVYGLHGAVWSADLDRAQAFARRMRVGQVDINGGPFNVLAPFGGVKQSGIGRECGLEGLAEFCETKSLQLPLEVAEPVGPRLRAHAI</sequence>
<name>A0A7W8EJY0_9ACTN</name>
<evidence type="ECO:0000256" key="4">
    <source>
        <dbReference type="RuleBase" id="RU003345"/>
    </source>
</evidence>
<dbReference type="Gene3D" id="3.40.605.10">
    <property type="entry name" value="Aldehyde Dehydrogenase, Chain A, domain 1"/>
    <property type="match status" value="1"/>
</dbReference>
<feature type="domain" description="Aldehyde dehydrogenase" evidence="5">
    <location>
        <begin position="17"/>
        <end position="473"/>
    </location>
</feature>
<comment type="similarity">
    <text evidence="1 4">Belongs to the aldehyde dehydrogenase family.</text>
</comment>
<evidence type="ECO:0000256" key="3">
    <source>
        <dbReference type="PROSITE-ProRule" id="PRU10007"/>
    </source>
</evidence>
<dbReference type="SUPFAM" id="SSF53720">
    <property type="entry name" value="ALDH-like"/>
    <property type="match status" value="1"/>
</dbReference>
<gene>
    <name evidence="6" type="ORF">HNR40_009140</name>
</gene>
<dbReference type="PANTHER" id="PTHR42804:SF1">
    <property type="entry name" value="ALDEHYDE DEHYDROGENASE-RELATED"/>
    <property type="match status" value="1"/>
</dbReference>
<dbReference type="AlphaFoldDB" id="A0A7W8EJY0"/>
<evidence type="ECO:0000256" key="2">
    <source>
        <dbReference type="ARBA" id="ARBA00023002"/>
    </source>
</evidence>
<dbReference type="InterPro" id="IPR029510">
    <property type="entry name" value="Ald_DH_CS_GLU"/>
</dbReference>